<feature type="compositionally biased region" description="Pro residues" evidence="1">
    <location>
        <begin position="508"/>
        <end position="530"/>
    </location>
</feature>
<keyword evidence="3" id="KW-1185">Reference proteome</keyword>
<dbReference type="PANTHER" id="PTHR33116">
    <property type="entry name" value="REVERSE TRANSCRIPTASE ZINC-BINDING DOMAIN-CONTAINING PROTEIN-RELATED-RELATED"/>
    <property type="match status" value="1"/>
</dbReference>
<sequence>MDSLHTVMNWVAEHGFLADLGLHRDIPRVSVYADDAVLFFKPSVADMEVISTVLKIFAESSGLKVNLQKSHTTCIRCDDQTANMVANHLSCTRKDFPIVYLGLPLTTGHLRRSDIWPLIDKYSRKLKGWKPRFLMTGGRLTLTRSVLMALPLHLMSVLPLPQWALDIINKRCRGFVWKGEEEVNGGHCLLPWARVCQPPWCGGLGVLNLKLFGTALRCRWPWLRWASEPRPWSLVPIDDDRDSLELFSAATYVHLGNGAQAKFWTDNWLPNKRSVKDSMPALFSYVRDSGISVAVALARRRWVSDISGGLSSQAIAQYLHLWDIANLAAMEPGRAAAEEVKMLAVVEGDARPEAVGGDGGAGEEKKTADSARKTAEETSVIGSPAVGPMVAATADVDGDESATGKGDAGDAAADGAGAVTVVADLVDQAEPSAALKVVADLIGEAASGDVCEVKDDMQMEAGEGSRKRKREEEEPVPPPIQELEPVPPPIQEEEVAVPPPIQEEEDPLPAPAVPAPVVPAPGVAAPPFPAPYEQLEDSDGSLEYDSQDSSESVDSRNIGSFWTKLLKKLDDGDLPFKKRGRYFCPWHKVKPRDGELGSLRQHCEELARSGTSKQIRAEHQGLLMVLANEDA</sequence>
<feature type="compositionally biased region" description="Acidic residues" evidence="1">
    <location>
        <begin position="534"/>
        <end position="548"/>
    </location>
</feature>
<proteinExistence type="predicted"/>
<feature type="compositionally biased region" description="Basic and acidic residues" evidence="1">
    <location>
        <begin position="362"/>
        <end position="376"/>
    </location>
</feature>
<organism evidence="2 3">
    <name type="scientific">Lolium multiflorum</name>
    <name type="common">Italian ryegrass</name>
    <name type="synonym">Lolium perenne subsp. multiflorum</name>
    <dbReference type="NCBI Taxonomy" id="4521"/>
    <lineage>
        <taxon>Eukaryota</taxon>
        <taxon>Viridiplantae</taxon>
        <taxon>Streptophyta</taxon>
        <taxon>Embryophyta</taxon>
        <taxon>Tracheophyta</taxon>
        <taxon>Spermatophyta</taxon>
        <taxon>Magnoliopsida</taxon>
        <taxon>Liliopsida</taxon>
        <taxon>Poales</taxon>
        <taxon>Poaceae</taxon>
        <taxon>BOP clade</taxon>
        <taxon>Pooideae</taxon>
        <taxon>Poodae</taxon>
        <taxon>Poeae</taxon>
        <taxon>Poeae Chloroplast Group 2 (Poeae type)</taxon>
        <taxon>Loliodinae</taxon>
        <taxon>Loliinae</taxon>
        <taxon>Lolium</taxon>
    </lineage>
</organism>
<comment type="caution">
    <text evidence="2">The sequence shown here is derived from an EMBL/GenBank/DDBJ whole genome shotgun (WGS) entry which is preliminary data.</text>
</comment>
<feature type="compositionally biased region" description="Pro residues" evidence="1">
    <location>
        <begin position="476"/>
        <end position="490"/>
    </location>
</feature>
<dbReference type="Proteomes" id="UP001231189">
    <property type="component" value="Unassembled WGS sequence"/>
</dbReference>
<evidence type="ECO:0000313" key="3">
    <source>
        <dbReference type="Proteomes" id="UP001231189"/>
    </source>
</evidence>
<feature type="region of interest" description="Disordered" evidence="1">
    <location>
        <begin position="352"/>
        <end position="388"/>
    </location>
</feature>
<evidence type="ECO:0000313" key="2">
    <source>
        <dbReference type="EMBL" id="KAK1601630.1"/>
    </source>
</evidence>
<dbReference type="EMBL" id="JAUUTY010000387">
    <property type="protein sequence ID" value="KAK1601630.1"/>
    <property type="molecule type" value="Genomic_DNA"/>
</dbReference>
<dbReference type="SUPFAM" id="SSF56672">
    <property type="entry name" value="DNA/RNA polymerases"/>
    <property type="match status" value="1"/>
</dbReference>
<protein>
    <recommendedName>
        <fullName evidence="4">Reverse transcriptase domain-containing protein</fullName>
    </recommendedName>
</protein>
<evidence type="ECO:0000256" key="1">
    <source>
        <dbReference type="SAM" id="MobiDB-lite"/>
    </source>
</evidence>
<dbReference type="PANTHER" id="PTHR33116:SF78">
    <property type="entry name" value="OS12G0587133 PROTEIN"/>
    <property type="match status" value="1"/>
</dbReference>
<evidence type="ECO:0008006" key="4">
    <source>
        <dbReference type="Google" id="ProtNLM"/>
    </source>
</evidence>
<gene>
    <name evidence="2" type="ORF">QYE76_048254</name>
</gene>
<feature type="region of interest" description="Disordered" evidence="1">
    <location>
        <begin position="453"/>
        <end position="554"/>
    </location>
</feature>
<dbReference type="InterPro" id="IPR043502">
    <property type="entry name" value="DNA/RNA_pol_sf"/>
</dbReference>
<reference evidence="2" key="1">
    <citation type="submission" date="2023-07" db="EMBL/GenBank/DDBJ databases">
        <title>A chromosome-level genome assembly of Lolium multiflorum.</title>
        <authorList>
            <person name="Chen Y."/>
            <person name="Copetti D."/>
            <person name="Kolliker R."/>
            <person name="Studer B."/>
        </authorList>
    </citation>
    <scope>NUCLEOTIDE SEQUENCE</scope>
    <source>
        <strain evidence="2">02402/16</strain>
        <tissue evidence="2">Leaf</tissue>
    </source>
</reference>
<name>A0AAD8QG10_LOLMU</name>
<accession>A0AAD8QG10</accession>
<dbReference type="AlphaFoldDB" id="A0AAD8QG10"/>